<dbReference type="VEuPathDB" id="FungiDB:VP01_3336g3"/>
<reference evidence="1 2" key="1">
    <citation type="submission" date="2015-08" db="EMBL/GenBank/DDBJ databases">
        <title>Next Generation Sequencing and Analysis of the Genome of Puccinia sorghi L Schw, the Causal Agent of Maize Common Rust.</title>
        <authorList>
            <person name="Rochi L."/>
            <person name="Burguener G."/>
            <person name="Darino M."/>
            <person name="Turjanski A."/>
            <person name="Kreff E."/>
            <person name="Dieguez M.J."/>
            <person name="Sacco F."/>
        </authorList>
    </citation>
    <scope>NUCLEOTIDE SEQUENCE [LARGE SCALE GENOMIC DNA]</scope>
    <source>
        <strain evidence="1 2">RO10H11247</strain>
    </source>
</reference>
<evidence type="ECO:0000313" key="1">
    <source>
        <dbReference type="EMBL" id="KNZ53132.1"/>
    </source>
</evidence>
<gene>
    <name evidence="1" type="ORF">VP01_3336g3</name>
</gene>
<proteinExistence type="predicted"/>
<evidence type="ECO:0000313" key="2">
    <source>
        <dbReference type="Proteomes" id="UP000037035"/>
    </source>
</evidence>
<keyword evidence="2" id="KW-1185">Reference proteome</keyword>
<name>A0A0L6UY09_9BASI</name>
<dbReference type="Proteomes" id="UP000037035">
    <property type="component" value="Unassembled WGS sequence"/>
</dbReference>
<comment type="caution">
    <text evidence="1">The sequence shown here is derived from an EMBL/GenBank/DDBJ whole genome shotgun (WGS) entry which is preliminary data.</text>
</comment>
<dbReference type="AlphaFoldDB" id="A0A0L6UY09"/>
<sequence length="161" mass="17921">MDHSSTYPVPALLVKDFLASPSLPRKLSQLPAVDMQKLPRSFCCYFNISTRVIQPSFAAQSLCILHSDHAKTSTYANRWSSWLKHAAYQMQAVQPVFFCSASSSCLVEHSFYSAADVYSSGRGRLKPIKIEQCVSSNVWLKEGIKVSGSFDKAQINGKTYT</sequence>
<dbReference type="EMBL" id="LAVV01008320">
    <property type="protein sequence ID" value="KNZ53132.1"/>
    <property type="molecule type" value="Genomic_DNA"/>
</dbReference>
<organism evidence="1 2">
    <name type="scientific">Puccinia sorghi</name>
    <dbReference type="NCBI Taxonomy" id="27349"/>
    <lineage>
        <taxon>Eukaryota</taxon>
        <taxon>Fungi</taxon>
        <taxon>Dikarya</taxon>
        <taxon>Basidiomycota</taxon>
        <taxon>Pucciniomycotina</taxon>
        <taxon>Pucciniomycetes</taxon>
        <taxon>Pucciniales</taxon>
        <taxon>Pucciniaceae</taxon>
        <taxon>Puccinia</taxon>
    </lineage>
</organism>
<evidence type="ECO:0008006" key="3">
    <source>
        <dbReference type="Google" id="ProtNLM"/>
    </source>
</evidence>
<accession>A0A0L6UY09</accession>
<protein>
    <recommendedName>
        <fullName evidence="3">HAT C-terminal dimerisation domain-containing protein</fullName>
    </recommendedName>
</protein>